<evidence type="ECO:0000313" key="6">
    <source>
        <dbReference type="Ensembl" id="ENSSSCP00000041655.2"/>
    </source>
</evidence>
<dbReference type="GO" id="GO:0010121">
    <property type="term" value="P:L-arginine catabolic process to proline via ornithine"/>
    <property type="evidence" value="ECO:0000318"/>
    <property type="project" value="GO_Central"/>
</dbReference>
<keyword evidence="3 4" id="KW-0663">Pyridoxal phosphate</keyword>
<comment type="similarity">
    <text evidence="2 4">Belongs to the class-III pyridoxal-phosphate-dependent aminotransferase family.</text>
</comment>
<dbReference type="GO" id="GO:0042802">
    <property type="term" value="F:identical protein binding"/>
    <property type="evidence" value="ECO:0000318"/>
    <property type="project" value="GO_Central"/>
</dbReference>
<dbReference type="InterPro" id="IPR015422">
    <property type="entry name" value="PyrdxlP-dep_Trfase_small"/>
</dbReference>
<reference evidence="6" key="2">
    <citation type="journal article" date="2020" name="Gigascience">
        <title>An improved pig reference genome sequence to enable pig genetics and genomics research.</title>
        <authorList>
            <person name="Warr A."/>
            <person name="Affara N."/>
            <person name="Aken B."/>
            <person name="Beiki H."/>
            <person name="Bickhart D.M."/>
            <person name="Billis K."/>
            <person name="Chow W."/>
            <person name="Eory L."/>
            <person name="Finlayson H.A."/>
            <person name="Flicek P."/>
            <person name="Giron C.G."/>
            <person name="Griffin D.K."/>
            <person name="Hall R."/>
            <person name="Hannum G."/>
            <person name="Hourlier T."/>
            <person name="Howe K."/>
            <person name="Hume D.A."/>
            <person name="Izuogu O."/>
            <person name="Kim K."/>
            <person name="Koren S."/>
            <person name="Liu H."/>
            <person name="Manchanda N."/>
            <person name="Martin F.J."/>
            <person name="Nonneman D.J."/>
            <person name="O'Connor R.E."/>
            <person name="Phillippy A.M."/>
            <person name="Rohrer G.A."/>
            <person name="Rosen B.D."/>
            <person name="Rund L.A."/>
            <person name="Sargent C.A."/>
            <person name="Schook L.B."/>
            <person name="Schroeder S.G."/>
            <person name="Schwartz A.S."/>
            <person name="Skinner B.M."/>
            <person name="Talbot R."/>
            <person name="Tseng E."/>
            <person name="Tuggle C.K."/>
            <person name="Watson M."/>
            <person name="Smith T.P.L."/>
            <person name="Archibald A.L."/>
        </authorList>
    </citation>
    <scope>NUCLEOTIDE SEQUENCE [LARGE SCALE GENOMIC DNA]</scope>
    <source>
        <strain evidence="6">Duroc</strain>
    </source>
</reference>
<dbReference type="Proteomes" id="UP000008227">
    <property type="component" value="Chromosome 13"/>
</dbReference>
<dbReference type="PANTHER" id="PTHR11986">
    <property type="entry name" value="AMINOTRANSFERASE CLASS III"/>
    <property type="match status" value="1"/>
</dbReference>
<sequence>MFSKPAHLQTTAVLYHGVHSLVADVISVATKKTVHGLLSYDYTIFFFFCLFESKYGAHSLHPLPVTLERGKGIYVWDVEGRKYFDVWSAYSAVNQRHCPPKIVNALKSQKDQLTLTSRAFYKNVLWRKQSLEYVTKLFNYHKVLCINTGLETGETNNLPALARAAQDPNVQGEAGIVVLDPGHLIAMRELCMQHQVLFIGDEIKTGLARNGRWWLLALSGGLYPISTVLCNDEVMLTTKPWEHGSPYGNSLLGCQVAIAALQVLEEENLAENADKTSAILRNELMKLLADIATTKKGKGLLNTILEKPKIMMLGRCVCDFEVMDFWPVQPMTVSVLHFNL</sequence>
<keyword evidence="5" id="KW-0808">Transferase</keyword>
<comment type="catalytic activity">
    <reaction evidence="5">
        <text>a 2-oxocarboxylate + L-ornithine = L-glutamate 5-semialdehyde + an L-alpha-amino acid</text>
        <dbReference type="Rhea" id="RHEA:13877"/>
        <dbReference type="ChEBI" id="CHEBI:35179"/>
        <dbReference type="ChEBI" id="CHEBI:46911"/>
        <dbReference type="ChEBI" id="CHEBI:58066"/>
        <dbReference type="ChEBI" id="CHEBI:59869"/>
        <dbReference type="EC" id="2.6.1.13"/>
    </reaction>
</comment>
<dbReference type="InterPro" id="IPR015421">
    <property type="entry name" value="PyrdxlP-dep_Trfase_major"/>
</dbReference>
<dbReference type="GeneTree" id="ENSGT00630000089895"/>
<dbReference type="Gene3D" id="3.40.640.10">
    <property type="entry name" value="Type I PLP-dependent aspartate aminotransferase-like (Major domain)"/>
    <property type="match status" value="2"/>
</dbReference>
<keyword evidence="5" id="KW-0032">Aminotransferase</keyword>
<dbReference type="Bgee" id="ENSSSCG00000032766">
    <property type="expression patterns" value="Expressed in amygdala and 4 other cell types or tissues"/>
</dbReference>
<evidence type="ECO:0000256" key="1">
    <source>
        <dbReference type="ARBA" id="ARBA00001933"/>
    </source>
</evidence>
<dbReference type="InterPro" id="IPR050103">
    <property type="entry name" value="Class-III_PLP-dep_AT"/>
</dbReference>
<dbReference type="GO" id="GO:0004587">
    <property type="term" value="F:ornithine aminotransferase activity"/>
    <property type="evidence" value="ECO:0000318"/>
    <property type="project" value="GO_Central"/>
</dbReference>
<evidence type="ECO:0000256" key="5">
    <source>
        <dbReference type="RuleBase" id="RU365036"/>
    </source>
</evidence>
<evidence type="ECO:0000313" key="7">
    <source>
        <dbReference type="Proteomes" id="UP000008227"/>
    </source>
</evidence>
<dbReference type="InterPro" id="IPR005814">
    <property type="entry name" value="Aminotrans_3"/>
</dbReference>
<dbReference type="Ensembl" id="ENSSSCT00000041721.2">
    <property type="protein sequence ID" value="ENSSSCP00000041655.2"/>
    <property type="gene ID" value="ENSSSCG00000032766.2"/>
</dbReference>
<dbReference type="AlphaFoldDB" id="A0A287ACB9"/>
<evidence type="ECO:0000256" key="2">
    <source>
        <dbReference type="ARBA" id="ARBA00008954"/>
    </source>
</evidence>
<organism evidence="6 7">
    <name type="scientific">Sus scrofa</name>
    <name type="common">Pig</name>
    <dbReference type="NCBI Taxonomy" id="9823"/>
    <lineage>
        <taxon>Eukaryota</taxon>
        <taxon>Metazoa</taxon>
        <taxon>Chordata</taxon>
        <taxon>Craniata</taxon>
        <taxon>Vertebrata</taxon>
        <taxon>Euteleostomi</taxon>
        <taxon>Mammalia</taxon>
        <taxon>Eutheria</taxon>
        <taxon>Laurasiatheria</taxon>
        <taxon>Artiodactyla</taxon>
        <taxon>Suina</taxon>
        <taxon>Suidae</taxon>
        <taxon>Sus</taxon>
    </lineage>
</organism>
<dbReference type="EC" id="2.6.1.13" evidence="5"/>
<dbReference type="PANTHER" id="PTHR11986:SF18">
    <property type="entry name" value="ORNITHINE AMINOTRANSFERASE, MITOCHONDRIAL"/>
    <property type="match status" value="1"/>
</dbReference>
<accession>A0A287ACB9</accession>
<comment type="pathway">
    <text evidence="5">Amino-acid biosynthesis; L-proline biosynthesis; L-glutamate 5-semialdehyde from L-ornithine: step 1/1.</text>
</comment>
<comment type="cofactor">
    <cofactor evidence="1 5">
        <name>pyridoxal 5'-phosphate</name>
        <dbReference type="ChEBI" id="CHEBI:597326"/>
    </cofactor>
</comment>
<protein>
    <recommendedName>
        <fullName evidence="5">Ornithine aminotransferase</fullName>
        <ecNumber evidence="5">2.6.1.13</ecNumber>
    </recommendedName>
</protein>
<dbReference type="GO" id="GO:0019544">
    <property type="term" value="P:L-arginine catabolic process to L-glutamate"/>
    <property type="evidence" value="ECO:0000318"/>
    <property type="project" value="GO_Central"/>
</dbReference>
<evidence type="ECO:0000256" key="3">
    <source>
        <dbReference type="ARBA" id="ARBA00022898"/>
    </source>
</evidence>
<keyword evidence="7" id="KW-1185">Reference proteome</keyword>
<proteinExistence type="inferred from homology"/>
<dbReference type="InterPro" id="IPR015424">
    <property type="entry name" value="PyrdxlP-dep_Trfase"/>
</dbReference>
<dbReference type="GO" id="GO:0005737">
    <property type="term" value="C:cytoplasm"/>
    <property type="evidence" value="ECO:0000318"/>
    <property type="project" value="GO_Central"/>
</dbReference>
<reference evidence="6" key="3">
    <citation type="submission" date="2025-08" db="UniProtKB">
        <authorList>
            <consortium name="Ensembl"/>
        </authorList>
    </citation>
    <scope>IDENTIFICATION</scope>
</reference>
<dbReference type="GO" id="GO:0030170">
    <property type="term" value="F:pyridoxal phosphate binding"/>
    <property type="evidence" value="ECO:0000318"/>
    <property type="project" value="GO_Central"/>
</dbReference>
<dbReference type="Gene3D" id="3.90.1150.10">
    <property type="entry name" value="Aspartate Aminotransferase, domain 1"/>
    <property type="match status" value="2"/>
</dbReference>
<dbReference type="Pfam" id="PF00202">
    <property type="entry name" value="Aminotran_3"/>
    <property type="match status" value="2"/>
</dbReference>
<dbReference type="SUPFAM" id="SSF53383">
    <property type="entry name" value="PLP-dependent transferases"/>
    <property type="match status" value="1"/>
</dbReference>
<reference evidence="7" key="1">
    <citation type="submission" date="2009-11" db="EMBL/GenBank/DDBJ databases">
        <authorList>
            <consortium name="Porcine genome sequencing project"/>
        </authorList>
    </citation>
    <scope>NUCLEOTIDE SEQUENCE [LARGE SCALE GENOMIC DNA]</scope>
    <source>
        <strain evidence="7">Duroc</strain>
    </source>
</reference>
<dbReference type="InParanoid" id="A0A287ACB9"/>
<name>A0A287ACB9_PIG</name>
<dbReference type="SMR" id="A0A287ACB9"/>
<dbReference type="STRING" id="9823.ENSSSCP00000041655"/>
<reference evidence="6" key="4">
    <citation type="submission" date="2025-09" db="UniProtKB">
        <authorList>
            <consortium name="Ensembl"/>
        </authorList>
    </citation>
    <scope>IDENTIFICATION</scope>
</reference>
<evidence type="ECO:0000256" key="4">
    <source>
        <dbReference type="RuleBase" id="RU003560"/>
    </source>
</evidence>